<evidence type="ECO:0000313" key="3">
    <source>
        <dbReference type="Proteomes" id="UP001283361"/>
    </source>
</evidence>
<sequence length="162" mass="18629">MAFSTEYGYPLVYPGEEQYTLDERGSFHHNLTEWHMEPAARVRRQTGGVTSHRLVRGRPKVKTVSFAGDAIIDDERELDMRIKVLIRLFPSGNPKSSRTEPLPFAKIGQTARTGRQSQPKGGNRTRKTETNDKSKRDTVEHIVEMVFVVDYADYERSQFQLE</sequence>
<protein>
    <submittedName>
        <fullName evidence="2">Uncharacterized protein</fullName>
    </submittedName>
</protein>
<reference evidence="2" key="1">
    <citation type="journal article" date="2023" name="G3 (Bethesda)">
        <title>A reference genome for the long-term kleptoplast-retaining sea slug Elysia crispata morphotype clarki.</title>
        <authorList>
            <person name="Eastman K.E."/>
            <person name="Pendleton A.L."/>
            <person name="Shaikh M.A."/>
            <person name="Suttiyut T."/>
            <person name="Ogas R."/>
            <person name="Tomko P."/>
            <person name="Gavelis G."/>
            <person name="Widhalm J.R."/>
            <person name="Wisecaver J.H."/>
        </authorList>
    </citation>
    <scope>NUCLEOTIDE SEQUENCE</scope>
    <source>
        <strain evidence="2">ECLA1</strain>
    </source>
</reference>
<feature type="region of interest" description="Disordered" evidence="1">
    <location>
        <begin position="91"/>
        <end position="137"/>
    </location>
</feature>
<name>A0AAE0ZQ98_9GAST</name>
<dbReference type="Proteomes" id="UP001283361">
    <property type="component" value="Unassembled WGS sequence"/>
</dbReference>
<evidence type="ECO:0000313" key="2">
    <source>
        <dbReference type="EMBL" id="KAK3773407.1"/>
    </source>
</evidence>
<comment type="caution">
    <text evidence="2">The sequence shown here is derived from an EMBL/GenBank/DDBJ whole genome shotgun (WGS) entry which is preliminary data.</text>
</comment>
<evidence type="ECO:0000256" key="1">
    <source>
        <dbReference type="SAM" id="MobiDB-lite"/>
    </source>
</evidence>
<dbReference type="EMBL" id="JAWDGP010003537">
    <property type="protein sequence ID" value="KAK3773407.1"/>
    <property type="molecule type" value="Genomic_DNA"/>
</dbReference>
<gene>
    <name evidence="2" type="ORF">RRG08_067126</name>
</gene>
<accession>A0AAE0ZQ98</accession>
<proteinExistence type="predicted"/>
<dbReference type="AlphaFoldDB" id="A0AAE0ZQ98"/>
<organism evidence="2 3">
    <name type="scientific">Elysia crispata</name>
    <name type="common">lettuce slug</name>
    <dbReference type="NCBI Taxonomy" id="231223"/>
    <lineage>
        <taxon>Eukaryota</taxon>
        <taxon>Metazoa</taxon>
        <taxon>Spiralia</taxon>
        <taxon>Lophotrochozoa</taxon>
        <taxon>Mollusca</taxon>
        <taxon>Gastropoda</taxon>
        <taxon>Heterobranchia</taxon>
        <taxon>Euthyneura</taxon>
        <taxon>Panpulmonata</taxon>
        <taxon>Sacoglossa</taxon>
        <taxon>Placobranchoidea</taxon>
        <taxon>Plakobranchidae</taxon>
        <taxon>Elysia</taxon>
    </lineage>
</organism>
<keyword evidence="3" id="KW-1185">Reference proteome</keyword>
<feature type="compositionally biased region" description="Polar residues" evidence="1">
    <location>
        <begin position="110"/>
        <end position="120"/>
    </location>
</feature>
<feature type="compositionally biased region" description="Basic and acidic residues" evidence="1">
    <location>
        <begin position="126"/>
        <end position="137"/>
    </location>
</feature>